<accession>A0A6N2LGL1</accession>
<proteinExistence type="predicted"/>
<name>A0A6N2LGL1_SALVM</name>
<evidence type="ECO:0000313" key="1">
    <source>
        <dbReference type="EMBL" id="VFU39206.1"/>
    </source>
</evidence>
<organism evidence="1">
    <name type="scientific">Salix viminalis</name>
    <name type="common">Common osier</name>
    <name type="synonym">Basket willow</name>
    <dbReference type="NCBI Taxonomy" id="40686"/>
    <lineage>
        <taxon>Eukaryota</taxon>
        <taxon>Viridiplantae</taxon>
        <taxon>Streptophyta</taxon>
        <taxon>Embryophyta</taxon>
        <taxon>Tracheophyta</taxon>
        <taxon>Spermatophyta</taxon>
        <taxon>Magnoliopsida</taxon>
        <taxon>eudicotyledons</taxon>
        <taxon>Gunneridae</taxon>
        <taxon>Pentapetalae</taxon>
        <taxon>rosids</taxon>
        <taxon>fabids</taxon>
        <taxon>Malpighiales</taxon>
        <taxon>Salicaceae</taxon>
        <taxon>Saliceae</taxon>
        <taxon>Salix</taxon>
    </lineage>
</organism>
<reference evidence="1" key="1">
    <citation type="submission" date="2019-03" db="EMBL/GenBank/DDBJ databases">
        <authorList>
            <person name="Mank J."/>
            <person name="Almeida P."/>
        </authorList>
    </citation>
    <scope>NUCLEOTIDE SEQUENCE</scope>
    <source>
        <strain evidence="1">78183</strain>
    </source>
</reference>
<gene>
    <name evidence="1" type="ORF">SVIM_LOCUS216961</name>
</gene>
<protein>
    <submittedName>
        <fullName evidence="1">Uncharacterized protein</fullName>
    </submittedName>
</protein>
<dbReference type="EMBL" id="CAADRP010001502">
    <property type="protein sequence ID" value="VFU39206.1"/>
    <property type="molecule type" value="Genomic_DNA"/>
</dbReference>
<sequence length="322" mass="35842">MVERHRDLHKLIAGEAITRAQQDGLPYIIVVGEVGVGNGYCCGSHDSINETIGAARHGNVIDPNIAGSKDGNPISVAVGPDPKMLHRIPDTATAGSDDVMDPNSMNDYVLDELYCDSSTIRDVYMMPTPINRLMARHNQLFRQLNVHVLRKYDPQRLRLDHSMSQSPWFRVQDIVIRIFSHHVYPSSHSSNCPTPKTKCTFCQTLAVFGPVPPAPPAPVNWVRHLAWTEVPSGAICELVKFIIIIQEDSLVNFKVKIIGCLFRVGHVGGQGHLLRFLCSFLPHFVEDGNVCQQARNQCRKSESKDQPGLTHFHLICLEVNTG</sequence>
<dbReference type="AlphaFoldDB" id="A0A6N2LGL1"/>